<dbReference type="EMBL" id="JAQGEF010000006">
    <property type="protein sequence ID" value="MDA3614531.1"/>
    <property type="molecule type" value="Genomic_DNA"/>
</dbReference>
<reference evidence="1 2" key="1">
    <citation type="submission" date="2022-12" db="EMBL/GenBank/DDBJ databases">
        <title>Chitinophagaceae gen. sp. nov., a new member of the family Chitinophagaceae, isolated from soil in a chemical factory.</title>
        <authorList>
            <person name="Ke Z."/>
        </authorList>
    </citation>
    <scope>NUCLEOTIDE SEQUENCE [LARGE SCALE GENOMIC DNA]</scope>
    <source>
        <strain evidence="1 2">LY-5</strain>
    </source>
</reference>
<comment type="caution">
    <text evidence="1">The sequence shown here is derived from an EMBL/GenBank/DDBJ whole genome shotgun (WGS) entry which is preliminary data.</text>
</comment>
<gene>
    <name evidence="1" type="ORF">O3P16_06905</name>
</gene>
<accession>A0ABT4UI58</accession>
<dbReference type="Proteomes" id="UP001210231">
    <property type="component" value="Unassembled WGS sequence"/>
</dbReference>
<evidence type="ECO:0000313" key="2">
    <source>
        <dbReference type="Proteomes" id="UP001210231"/>
    </source>
</evidence>
<dbReference type="RefSeq" id="WP_407030856.1">
    <property type="nucleotide sequence ID" value="NZ_JAQGEF010000006.1"/>
</dbReference>
<sequence>MTNTRATLTMQGSDYSRLEFFLQESCILNLDDYIKLWIYFDGKESAR</sequence>
<evidence type="ECO:0000313" key="1">
    <source>
        <dbReference type="EMBL" id="MDA3614531.1"/>
    </source>
</evidence>
<protein>
    <submittedName>
        <fullName evidence="1">Uncharacterized protein</fullName>
    </submittedName>
</protein>
<keyword evidence="2" id="KW-1185">Reference proteome</keyword>
<name>A0ABT4UI58_9BACT</name>
<organism evidence="1 2">
    <name type="scientific">Polluticaenibacter yanchengensis</name>
    <dbReference type="NCBI Taxonomy" id="3014562"/>
    <lineage>
        <taxon>Bacteria</taxon>
        <taxon>Pseudomonadati</taxon>
        <taxon>Bacteroidota</taxon>
        <taxon>Chitinophagia</taxon>
        <taxon>Chitinophagales</taxon>
        <taxon>Chitinophagaceae</taxon>
        <taxon>Polluticaenibacter</taxon>
    </lineage>
</organism>
<proteinExistence type="predicted"/>